<dbReference type="EMBL" id="JAJTJA010000015">
    <property type="protein sequence ID" value="KAH8689363.1"/>
    <property type="molecule type" value="Genomic_DNA"/>
</dbReference>
<dbReference type="RefSeq" id="XP_046065717.1">
    <property type="nucleotide sequence ID" value="XM_046221265.1"/>
</dbReference>
<gene>
    <name evidence="2" type="ORF">BGW36DRAFT_433367</name>
</gene>
<accession>A0AAD4KIW5</accession>
<comment type="caution">
    <text evidence="2">The sequence shown here is derived from an EMBL/GenBank/DDBJ whole genome shotgun (WGS) entry which is preliminary data.</text>
</comment>
<dbReference type="Pfam" id="PF19271">
    <property type="entry name" value="Nis1"/>
    <property type="match status" value="1"/>
</dbReference>
<name>A0AAD4KIW5_9EURO</name>
<dbReference type="GeneID" id="70251552"/>
<dbReference type="AlphaFoldDB" id="A0AAD4KIW5"/>
<sequence length="138" mass="14568">MMNLLCCLGLFATTTLSQSVQIGLPKLGTQVAAGSDQTIQIQRPDTLTGSNEIAIVIGISPCRDGKCTSPADSMGTILYKGGYDPEFHNGVQPPYQNFTVEVPKDISGLALIGVTHLSLVGASAYPLIQFLNQTVTVI</sequence>
<reference evidence="2" key="1">
    <citation type="submission" date="2021-12" db="EMBL/GenBank/DDBJ databases">
        <title>Convergent genome expansion in fungi linked to evolution of root-endophyte symbiosis.</title>
        <authorList>
            <consortium name="DOE Joint Genome Institute"/>
            <person name="Ke Y.-H."/>
            <person name="Bonito G."/>
            <person name="Liao H.-L."/>
            <person name="Looney B."/>
            <person name="Rojas-Flechas A."/>
            <person name="Nash J."/>
            <person name="Hameed K."/>
            <person name="Schadt C."/>
            <person name="Martin F."/>
            <person name="Crous P.W."/>
            <person name="Miettinen O."/>
            <person name="Magnuson J.K."/>
            <person name="Labbe J."/>
            <person name="Jacobson D."/>
            <person name="Doktycz M.J."/>
            <person name="Veneault-Fourrey C."/>
            <person name="Kuo A."/>
            <person name="Mondo S."/>
            <person name="Calhoun S."/>
            <person name="Riley R."/>
            <person name="Ohm R."/>
            <person name="LaButti K."/>
            <person name="Andreopoulos B."/>
            <person name="Pangilinan J."/>
            <person name="Nolan M."/>
            <person name="Tritt A."/>
            <person name="Clum A."/>
            <person name="Lipzen A."/>
            <person name="Daum C."/>
            <person name="Barry K."/>
            <person name="Grigoriev I.V."/>
            <person name="Vilgalys R."/>
        </authorList>
    </citation>
    <scope>NUCLEOTIDE SEQUENCE</scope>
    <source>
        <strain evidence="2">PMI_201</strain>
    </source>
</reference>
<evidence type="ECO:0000256" key="1">
    <source>
        <dbReference type="SAM" id="SignalP"/>
    </source>
</evidence>
<proteinExistence type="predicted"/>
<feature type="chain" id="PRO_5042241148" evidence="1">
    <location>
        <begin position="18"/>
        <end position="138"/>
    </location>
</feature>
<dbReference type="InterPro" id="IPR045469">
    <property type="entry name" value="Nis1"/>
</dbReference>
<evidence type="ECO:0000313" key="3">
    <source>
        <dbReference type="Proteomes" id="UP001201262"/>
    </source>
</evidence>
<dbReference type="Proteomes" id="UP001201262">
    <property type="component" value="Unassembled WGS sequence"/>
</dbReference>
<protein>
    <submittedName>
        <fullName evidence="2">Uncharacterized protein</fullName>
    </submittedName>
</protein>
<evidence type="ECO:0000313" key="2">
    <source>
        <dbReference type="EMBL" id="KAH8689363.1"/>
    </source>
</evidence>
<keyword evidence="1" id="KW-0732">Signal</keyword>
<keyword evidence="3" id="KW-1185">Reference proteome</keyword>
<organism evidence="2 3">
    <name type="scientific">Talaromyces proteolyticus</name>
    <dbReference type="NCBI Taxonomy" id="1131652"/>
    <lineage>
        <taxon>Eukaryota</taxon>
        <taxon>Fungi</taxon>
        <taxon>Dikarya</taxon>
        <taxon>Ascomycota</taxon>
        <taxon>Pezizomycotina</taxon>
        <taxon>Eurotiomycetes</taxon>
        <taxon>Eurotiomycetidae</taxon>
        <taxon>Eurotiales</taxon>
        <taxon>Trichocomaceae</taxon>
        <taxon>Talaromyces</taxon>
        <taxon>Talaromyces sect. Bacilispori</taxon>
    </lineage>
</organism>
<feature type="signal peptide" evidence="1">
    <location>
        <begin position="1"/>
        <end position="17"/>
    </location>
</feature>